<organism evidence="2 3">
    <name type="scientific">Akkermansia glycaniphila</name>
    <dbReference type="NCBI Taxonomy" id="1679444"/>
    <lineage>
        <taxon>Bacteria</taxon>
        <taxon>Pseudomonadati</taxon>
        <taxon>Verrucomicrobiota</taxon>
        <taxon>Verrucomicrobiia</taxon>
        <taxon>Verrucomicrobiales</taxon>
        <taxon>Akkermansiaceae</taxon>
        <taxon>Akkermansia</taxon>
    </lineage>
</organism>
<accession>A0A1H6LQA4</accession>
<feature type="transmembrane region" description="Helical" evidence="1">
    <location>
        <begin position="26"/>
        <end position="43"/>
    </location>
</feature>
<keyword evidence="3" id="KW-1185">Reference proteome</keyword>
<protein>
    <submittedName>
        <fullName evidence="2">Uncharacterized protein</fullName>
    </submittedName>
</protein>
<gene>
    <name evidence="2" type="ORF">PYTT_1389</name>
</gene>
<dbReference type="RefSeq" id="WP_281241744.1">
    <property type="nucleotide sequence ID" value="NZ_LIGX01000001.1"/>
</dbReference>
<evidence type="ECO:0000256" key="1">
    <source>
        <dbReference type="SAM" id="Phobius"/>
    </source>
</evidence>
<evidence type="ECO:0000313" key="3">
    <source>
        <dbReference type="Proteomes" id="UP000176204"/>
    </source>
</evidence>
<reference evidence="3" key="1">
    <citation type="submission" date="2016-09" db="EMBL/GenBank/DDBJ databases">
        <authorList>
            <person name="Koehorst J."/>
        </authorList>
    </citation>
    <scope>NUCLEOTIDE SEQUENCE [LARGE SCALE GENOMIC DNA]</scope>
</reference>
<sequence length="44" mass="5039">MNITDKAETTLEEIAKDTRRPHWQRILGWLGWIIAAGITAAYNL</sequence>
<dbReference type="Proteomes" id="UP000176204">
    <property type="component" value="Chromosome I"/>
</dbReference>
<evidence type="ECO:0000313" key="2">
    <source>
        <dbReference type="EMBL" id="SEH87649.1"/>
    </source>
</evidence>
<name>A0A1H6LQA4_9BACT</name>
<dbReference type="EMBL" id="LT629973">
    <property type="protein sequence ID" value="SEH87649.1"/>
    <property type="molecule type" value="Genomic_DNA"/>
</dbReference>
<proteinExistence type="predicted"/>
<keyword evidence="1" id="KW-0812">Transmembrane</keyword>
<keyword evidence="1" id="KW-1133">Transmembrane helix</keyword>
<dbReference type="KEGG" id="agl:PYTT_1389"/>
<dbReference type="AlphaFoldDB" id="A0A1H6LQA4"/>
<keyword evidence="1" id="KW-0472">Membrane</keyword>